<name>A0A6G0T5U2_APHGL</name>
<protein>
    <submittedName>
        <fullName evidence="1">Uncharacterized protein</fullName>
    </submittedName>
</protein>
<dbReference type="Gene3D" id="2.130.10.10">
    <property type="entry name" value="YVTN repeat-like/Quinoprotein amine dehydrogenase"/>
    <property type="match status" value="1"/>
</dbReference>
<accession>A0A6G0T5U2</accession>
<comment type="caution">
    <text evidence="1">The sequence shown here is derived from an EMBL/GenBank/DDBJ whole genome shotgun (WGS) entry which is preliminary data.</text>
</comment>
<evidence type="ECO:0000313" key="2">
    <source>
        <dbReference type="Proteomes" id="UP000475862"/>
    </source>
</evidence>
<sequence length="407" mass="46901">MQQAQPARLKKRKQYSIMDLRIKYPIGAISSMEYKRRAILNELNYMSYSSGRHTLPSMYPTQINNPNRSPQLVLDTILGMEVDPREGKSLLVLSKYHNVALFNVSEEVQFFRHIKRVPIPLDPKNNTISPNSVHWLWDGSVFSVCHFDSVHFWDSNTYKIIETVKLRTEVLNHIIAAKKNSTHKYVAVSGATGHVFIIDMLHGIVVMTMNNIEKSAIRTIQWHPTNEKQYVTGNDSGNIFLWDIRYQMKYVLKFQRDNSSLISSLDKAALGLRFYNCGNNIISVDYKGSIKTWDVNTGKLRPNHYASVSLSDLNTSHLHKHYQFDVTENLKEDIAFFPSTRGMRIFDIESGEHLPSSNDVGLSLNCANYDPKNFCLYGSSDESIKSWKPQKCENNIHFEYPSQFEVY</sequence>
<dbReference type="GO" id="GO:0043161">
    <property type="term" value="P:proteasome-mediated ubiquitin-dependent protein catabolic process"/>
    <property type="evidence" value="ECO:0007669"/>
    <property type="project" value="TreeGrafter"/>
</dbReference>
<dbReference type="GO" id="GO:0006283">
    <property type="term" value="P:transcription-coupled nucleotide-excision repair"/>
    <property type="evidence" value="ECO:0007669"/>
    <property type="project" value="InterPro"/>
</dbReference>
<organism evidence="1 2">
    <name type="scientific">Aphis glycines</name>
    <name type="common">Soybean aphid</name>
    <dbReference type="NCBI Taxonomy" id="307491"/>
    <lineage>
        <taxon>Eukaryota</taxon>
        <taxon>Metazoa</taxon>
        <taxon>Ecdysozoa</taxon>
        <taxon>Arthropoda</taxon>
        <taxon>Hexapoda</taxon>
        <taxon>Insecta</taxon>
        <taxon>Pterygota</taxon>
        <taxon>Neoptera</taxon>
        <taxon>Paraneoptera</taxon>
        <taxon>Hemiptera</taxon>
        <taxon>Sternorrhyncha</taxon>
        <taxon>Aphidomorpha</taxon>
        <taxon>Aphidoidea</taxon>
        <taxon>Aphididae</taxon>
        <taxon>Aphidini</taxon>
        <taxon>Aphis</taxon>
        <taxon>Aphis</taxon>
    </lineage>
</organism>
<reference evidence="1 2" key="1">
    <citation type="submission" date="2019-08" db="EMBL/GenBank/DDBJ databases">
        <title>The genome of the soybean aphid Biotype 1, its phylome, world population structure and adaptation to the North American continent.</title>
        <authorList>
            <person name="Giordano R."/>
            <person name="Donthu R.K."/>
            <person name="Hernandez A.G."/>
            <person name="Wright C.L."/>
            <person name="Zimin A.V."/>
        </authorList>
    </citation>
    <scope>NUCLEOTIDE SEQUENCE [LARGE SCALE GENOMIC DNA]</scope>
    <source>
        <tissue evidence="1">Whole aphids</tissue>
    </source>
</reference>
<dbReference type="PANTHER" id="PTHR46202:SF1">
    <property type="entry name" value="DNA EXCISION REPAIR PROTEIN ERCC-8"/>
    <property type="match status" value="1"/>
</dbReference>
<dbReference type="SMART" id="SM00320">
    <property type="entry name" value="WD40"/>
    <property type="match status" value="4"/>
</dbReference>
<dbReference type="Proteomes" id="UP000475862">
    <property type="component" value="Unassembled WGS sequence"/>
</dbReference>
<dbReference type="InterPro" id="IPR036322">
    <property type="entry name" value="WD40_repeat_dom_sf"/>
</dbReference>
<dbReference type="AlphaFoldDB" id="A0A6G0T5U2"/>
<gene>
    <name evidence="1" type="ORF">AGLY_014349</name>
</gene>
<dbReference type="InterPro" id="IPR042238">
    <property type="entry name" value="Rad28/ERCC8/Ckn1/ATCSA-1"/>
</dbReference>
<dbReference type="GO" id="GO:0000109">
    <property type="term" value="C:nucleotide-excision repair complex"/>
    <property type="evidence" value="ECO:0007669"/>
    <property type="project" value="TreeGrafter"/>
</dbReference>
<dbReference type="PANTHER" id="PTHR46202">
    <property type="entry name" value="DNA EXCISION REPAIR PROTEIN ERCC-8"/>
    <property type="match status" value="1"/>
</dbReference>
<dbReference type="OrthoDB" id="361494at2759"/>
<dbReference type="GO" id="GO:0031464">
    <property type="term" value="C:Cul4A-RING E3 ubiquitin ligase complex"/>
    <property type="evidence" value="ECO:0007669"/>
    <property type="project" value="TreeGrafter"/>
</dbReference>
<evidence type="ECO:0000313" key="1">
    <source>
        <dbReference type="EMBL" id="KAE9525281.1"/>
    </source>
</evidence>
<dbReference type="InterPro" id="IPR015943">
    <property type="entry name" value="WD40/YVTN_repeat-like_dom_sf"/>
</dbReference>
<dbReference type="EMBL" id="VYZN01000061">
    <property type="protein sequence ID" value="KAE9525281.1"/>
    <property type="molecule type" value="Genomic_DNA"/>
</dbReference>
<dbReference type="SUPFAM" id="SSF50978">
    <property type="entry name" value="WD40 repeat-like"/>
    <property type="match status" value="1"/>
</dbReference>
<dbReference type="GO" id="GO:0000209">
    <property type="term" value="P:protein polyubiquitination"/>
    <property type="evidence" value="ECO:0007669"/>
    <property type="project" value="TreeGrafter"/>
</dbReference>
<keyword evidence="2" id="KW-1185">Reference proteome</keyword>
<proteinExistence type="predicted"/>
<dbReference type="InterPro" id="IPR001680">
    <property type="entry name" value="WD40_rpt"/>
</dbReference>